<sequence length="221" mass="24495">MEYLDLTPYTYTDSALPMTSIGWLGSEHGVQGPAGAPLAGTELEELRGASRRICNVALGFHTCEFCGTVEGNGEYRYYLPDERTYAAPAMILHYVDTHAYRPPRQFLEGLGAAARPRWDRRADFLRAVLLDRTADLIWRAEAAVDLSQWDDRRAFDALRQVLADDLLIDCGGDEIGRSLIAFAERDYAAGLDWDALPPMVLDGIAHPGDDLHFVRPVGPDA</sequence>
<dbReference type="RefSeq" id="WP_307234575.1">
    <property type="nucleotide sequence ID" value="NZ_JAUSUZ010000001.1"/>
</dbReference>
<dbReference type="InterPro" id="IPR057679">
    <property type="entry name" value="DUF7919"/>
</dbReference>
<comment type="caution">
    <text evidence="2">The sequence shown here is derived from an EMBL/GenBank/DDBJ whole genome shotgun (WGS) entry which is preliminary data.</text>
</comment>
<proteinExistence type="predicted"/>
<dbReference type="Pfam" id="PF25535">
    <property type="entry name" value="DUF7919"/>
    <property type="match status" value="1"/>
</dbReference>
<name>A0AAE3VU64_9ACTN</name>
<dbReference type="EMBL" id="JAUSUZ010000001">
    <property type="protein sequence ID" value="MDQ0363725.1"/>
    <property type="molecule type" value="Genomic_DNA"/>
</dbReference>
<feature type="domain" description="DUF7919" evidence="1">
    <location>
        <begin position="1"/>
        <end position="108"/>
    </location>
</feature>
<gene>
    <name evidence="2" type="ORF">J2S42_000394</name>
</gene>
<accession>A0AAE3VU64</accession>
<evidence type="ECO:0000313" key="3">
    <source>
        <dbReference type="Proteomes" id="UP001240236"/>
    </source>
</evidence>
<reference evidence="2 3" key="1">
    <citation type="submission" date="2023-07" db="EMBL/GenBank/DDBJ databases">
        <title>Sequencing the genomes of 1000 actinobacteria strains.</title>
        <authorList>
            <person name="Klenk H.-P."/>
        </authorList>
    </citation>
    <scope>NUCLEOTIDE SEQUENCE [LARGE SCALE GENOMIC DNA]</scope>
    <source>
        <strain evidence="2 3">DSM 44709</strain>
    </source>
</reference>
<organism evidence="2 3">
    <name type="scientific">Catenuloplanes indicus</name>
    <dbReference type="NCBI Taxonomy" id="137267"/>
    <lineage>
        <taxon>Bacteria</taxon>
        <taxon>Bacillati</taxon>
        <taxon>Actinomycetota</taxon>
        <taxon>Actinomycetes</taxon>
        <taxon>Micromonosporales</taxon>
        <taxon>Micromonosporaceae</taxon>
        <taxon>Catenuloplanes</taxon>
    </lineage>
</organism>
<evidence type="ECO:0000313" key="2">
    <source>
        <dbReference type="EMBL" id="MDQ0363725.1"/>
    </source>
</evidence>
<evidence type="ECO:0000259" key="1">
    <source>
        <dbReference type="Pfam" id="PF25535"/>
    </source>
</evidence>
<dbReference type="Proteomes" id="UP001240236">
    <property type="component" value="Unassembled WGS sequence"/>
</dbReference>
<keyword evidence="3" id="KW-1185">Reference proteome</keyword>
<protein>
    <recommendedName>
        <fullName evidence="1">DUF7919 domain-containing protein</fullName>
    </recommendedName>
</protein>
<dbReference type="AlphaFoldDB" id="A0AAE3VU64"/>